<organism evidence="1 2">
    <name type="scientific">Purpureocillium lilacinum</name>
    <name type="common">Paecilomyces lilacinus</name>
    <dbReference type="NCBI Taxonomy" id="33203"/>
    <lineage>
        <taxon>Eukaryota</taxon>
        <taxon>Fungi</taxon>
        <taxon>Dikarya</taxon>
        <taxon>Ascomycota</taxon>
        <taxon>Pezizomycotina</taxon>
        <taxon>Sordariomycetes</taxon>
        <taxon>Hypocreomycetidae</taxon>
        <taxon>Hypocreales</taxon>
        <taxon>Ophiocordycipitaceae</taxon>
        <taxon>Purpureocillium</taxon>
    </lineage>
</organism>
<dbReference type="EMBL" id="JBGNUJ010000007">
    <property type="protein sequence ID" value="KAL3956999.1"/>
    <property type="molecule type" value="Genomic_DNA"/>
</dbReference>
<name>A0ACC4DN69_PURLI</name>
<evidence type="ECO:0000313" key="1">
    <source>
        <dbReference type="EMBL" id="KAL3956999.1"/>
    </source>
</evidence>
<evidence type="ECO:0000313" key="2">
    <source>
        <dbReference type="Proteomes" id="UP001638806"/>
    </source>
</evidence>
<reference evidence="1" key="1">
    <citation type="submission" date="2024-12" db="EMBL/GenBank/DDBJ databases">
        <title>Comparative genomics and development of molecular markers within Purpureocillium lilacinum and among Purpureocillium species.</title>
        <authorList>
            <person name="Yeh Z.-Y."/>
            <person name="Ni N.-T."/>
            <person name="Lo P.-H."/>
            <person name="Mushyakhwo K."/>
            <person name="Lin C.-F."/>
            <person name="Nai Y.-S."/>
        </authorList>
    </citation>
    <scope>NUCLEOTIDE SEQUENCE</scope>
    <source>
        <strain evidence="1">NCHU-NPUST-175</strain>
    </source>
</reference>
<comment type="caution">
    <text evidence="1">The sequence shown here is derived from an EMBL/GenBank/DDBJ whole genome shotgun (WGS) entry which is preliminary data.</text>
</comment>
<gene>
    <name evidence="1" type="ORF">ACCO45_007577</name>
</gene>
<proteinExistence type="predicted"/>
<protein>
    <submittedName>
        <fullName evidence="1">Uncharacterized protein</fullName>
    </submittedName>
</protein>
<keyword evidence="2" id="KW-1185">Reference proteome</keyword>
<dbReference type="Proteomes" id="UP001638806">
    <property type="component" value="Unassembled WGS sequence"/>
</dbReference>
<sequence>MASWTTPLARNSLVRNPLKFVLCRSSVTRPTRFSIQKGQPISMSKKTDITLYTAATPNGIKVPILLAELGLEYKLHHMKLRENEQKEPWYLDNINPNGRIPAITDIYYDGRQIRVFESGAIMEYLVDRYDKDHRISYPKDSREHWETMSWLMWQVGGLGPMQGQLEHFRRYAAEKIEYPIKRYDQETRRLYRTMETHLSKSSHGFLVGDRLTIADIACWGWVSSHNTNYTYLKILMALV</sequence>
<accession>A0ACC4DN69</accession>